<feature type="chain" id="PRO_5021347765" evidence="2">
    <location>
        <begin position="25"/>
        <end position="173"/>
    </location>
</feature>
<evidence type="ECO:0000256" key="2">
    <source>
        <dbReference type="SAM" id="SignalP"/>
    </source>
</evidence>
<organism evidence="3 4">
    <name type="scientific">Acetobacter peroxydans</name>
    <dbReference type="NCBI Taxonomy" id="104098"/>
    <lineage>
        <taxon>Bacteria</taxon>
        <taxon>Pseudomonadati</taxon>
        <taxon>Pseudomonadota</taxon>
        <taxon>Alphaproteobacteria</taxon>
        <taxon>Acetobacterales</taxon>
        <taxon>Acetobacteraceae</taxon>
        <taxon>Acetobacter</taxon>
    </lineage>
</organism>
<dbReference type="Proteomes" id="UP000317730">
    <property type="component" value="Unassembled WGS sequence"/>
</dbReference>
<feature type="compositionally biased region" description="Low complexity" evidence="1">
    <location>
        <begin position="154"/>
        <end position="164"/>
    </location>
</feature>
<dbReference type="EMBL" id="BJMV01000003">
    <property type="protein sequence ID" value="GEB84968.1"/>
    <property type="molecule type" value="Genomic_DNA"/>
</dbReference>
<proteinExistence type="predicted"/>
<evidence type="ECO:0000256" key="1">
    <source>
        <dbReference type="SAM" id="MobiDB-lite"/>
    </source>
</evidence>
<accession>A0A4Y3TTA4</accession>
<dbReference type="OrthoDB" id="7270931at2"/>
<dbReference type="AlphaFoldDB" id="A0A4Y3TTA4"/>
<dbReference type="RefSeq" id="WP_141374914.1">
    <property type="nucleotide sequence ID" value="NZ_BAPL01000016.1"/>
</dbReference>
<protein>
    <submittedName>
        <fullName evidence="3">Uncharacterized protein</fullName>
    </submittedName>
</protein>
<feature type="region of interest" description="Disordered" evidence="1">
    <location>
        <begin position="150"/>
        <end position="173"/>
    </location>
</feature>
<name>A0A4Y3TTA4_9PROT</name>
<evidence type="ECO:0000313" key="4">
    <source>
        <dbReference type="Proteomes" id="UP000317730"/>
    </source>
</evidence>
<keyword evidence="4" id="KW-1185">Reference proteome</keyword>
<keyword evidence="2" id="KW-0732">Signal</keyword>
<gene>
    <name evidence="3" type="ORF">APE01nite_07650</name>
</gene>
<feature type="signal peptide" evidence="2">
    <location>
        <begin position="1"/>
        <end position="24"/>
    </location>
</feature>
<comment type="caution">
    <text evidence="3">The sequence shown here is derived from an EMBL/GenBank/DDBJ whole genome shotgun (WGS) entry which is preliminary data.</text>
</comment>
<reference evidence="3 4" key="1">
    <citation type="submission" date="2019-06" db="EMBL/GenBank/DDBJ databases">
        <title>Whole genome shotgun sequence of Acetobacter peroxydans NBRC 13755.</title>
        <authorList>
            <person name="Hosoyama A."/>
            <person name="Uohara A."/>
            <person name="Ohji S."/>
            <person name="Ichikawa N."/>
        </authorList>
    </citation>
    <scope>NUCLEOTIDE SEQUENCE [LARGE SCALE GENOMIC DNA]</scope>
    <source>
        <strain evidence="3 4">NBRC 13755</strain>
    </source>
</reference>
<evidence type="ECO:0000313" key="3">
    <source>
        <dbReference type="EMBL" id="GEB84968.1"/>
    </source>
</evidence>
<sequence length="173" mass="18736">MSLSRLLAAGIFAVGVAHGSVSFAASPCGHSPAHEAFSVQGLKSELMVTALKCSAQDRYNDFVAHFRPELLAAESKLNGYFRSVYGRKGQQEFDNYITQLGLVQEDAGLQSGTLFCQQRVAMFDEVKALENAEDLANYAEGKDVTQPSSFEACAAPSTTHPTAPTRRRTTRKA</sequence>